<keyword evidence="3 9" id="KW-0963">Cytoplasm</keyword>
<dbReference type="EC" id="2.1.1.63" evidence="9"/>
<dbReference type="FunFam" id="1.10.10.10:FF:000214">
    <property type="entry name" value="Methylated-DNA--protein-cysteine methyltransferase"/>
    <property type="match status" value="1"/>
</dbReference>
<dbReference type="GO" id="GO:0005737">
    <property type="term" value="C:cytoplasm"/>
    <property type="evidence" value="ECO:0007669"/>
    <property type="project" value="UniProtKB-SubCell"/>
</dbReference>
<dbReference type="InterPro" id="IPR001497">
    <property type="entry name" value="MethylDNA_cys_MeTrfase_AS"/>
</dbReference>
<keyword evidence="4 9" id="KW-0489">Methyltransferase</keyword>
<evidence type="ECO:0000259" key="11">
    <source>
        <dbReference type="Pfam" id="PF02870"/>
    </source>
</evidence>
<reference evidence="13" key="1">
    <citation type="submission" date="2016-06" db="EMBL/GenBank/DDBJ databases">
        <authorList>
            <person name="Sutton G."/>
            <person name="Brinkac L."/>
            <person name="Sanka R."/>
            <person name="Adams M."/>
            <person name="Lau E."/>
            <person name="Mehaffy C."/>
            <person name="Tameris M."/>
            <person name="Hatherill M."/>
            <person name="Hanekom W."/>
            <person name="Mahomed H."/>
            <person name="Mcshane H."/>
        </authorList>
    </citation>
    <scope>NUCLEOTIDE SEQUENCE [LARGE SCALE GENOMIC DNA]</scope>
    <source>
        <strain evidence="13">852014-51077_SCH5608930-a</strain>
    </source>
</reference>
<dbReference type="PANTHER" id="PTHR10815">
    <property type="entry name" value="METHYLATED-DNA--PROTEIN-CYSTEINE METHYLTRANSFERASE"/>
    <property type="match status" value="1"/>
</dbReference>
<dbReference type="PROSITE" id="PS00374">
    <property type="entry name" value="MGMT"/>
    <property type="match status" value="1"/>
</dbReference>
<keyword evidence="5 9" id="KW-0808">Transferase</keyword>
<dbReference type="Gene3D" id="1.10.10.10">
    <property type="entry name" value="Winged helix-like DNA-binding domain superfamily/Winged helix DNA-binding domain"/>
    <property type="match status" value="1"/>
</dbReference>
<dbReference type="HAMAP" id="MF_00772">
    <property type="entry name" value="OGT"/>
    <property type="match status" value="1"/>
</dbReference>
<dbReference type="Pfam" id="PF01035">
    <property type="entry name" value="DNA_binding_1"/>
    <property type="match status" value="1"/>
</dbReference>
<evidence type="ECO:0000256" key="2">
    <source>
        <dbReference type="ARBA" id="ARBA00008711"/>
    </source>
</evidence>
<dbReference type="InterPro" id="IPR036217">
    <property type="entry name" value="MethylDNA_cys_MeTrfase_DNAb"/>
</dbReference>
<accession>A0A1A2EZT5</accession>
<dbReference type="GO" id="GO:0006307">
    <property type="term" value="P:DNA alkylation repair"/>
    <property type="evidence" value="ECO:0007669"/>
    <property type="project" value="UniProtKB-UniRule"/>
</dbReference>
<comment type="similarity">
    <text evidence="2 9">Belongs to the MGMT family.</text>
</comment>
<comment type="catalytic activity">
    <reaction evidence="1 9">
        <text>a 4-O-methyl-thymidine in DNA + L-cysteinyl-[protein] = a thymidine in DNA + S-methyl-L-cysteinyl-[protein]</text>
        <dbReference type="Rhea" id="RHEA:53428"/>
        <dbReference type="Rhea" id="RHEA-COMP:10131"/>
        <dbReference type="Rhea" id="RHEA-COMP:10132"/>
        <dbReference type="Rhea" id="RHEA-COMP:13555"/>
        <dbReference type="Rhea" id="RHEA-COMP:13556"/>
        <dbReference type="ChEBI" id="CHEBI:29950"/>
        <dbReference type="ChEBI" id="CHEBI:82612"/>
        <dbReference type="ChEBI" id="CHEBI:137386"/>
        <dbReference type="ChEBI" id="CHEBI:137387"/>
        <dbReference type="EC" id="2.1.1.63"/>
    </reaction>
</comment>
<feature type="domain" description="Methylguanine DNA methyltransferase ribonuclease-like" evidence="11">
    <location>
        <begin position="5"/>
        <end position="67"/>
    </location>
</feature>
<dbReference type="Pfam" id="PF02870">
    <property type="entry name" value="Methyltransf_1N"/>
    <property type="match status" value="1"/>
</dbReference>
<comment type="miscellaneous">
    <text evidence="9">This enzyme catalyzes only one turnover and therefore is not strictly catalytic. According to one definition, an enzyme is a biocatalyst that acts repeatedly and over many reaction cycles.</text>
</comment>
<evidence type="ECO:0000313" key="12">
    <source>
        <dbReference type="EMBL" id="OBG10587.1"/>
    </source>
</evidence>
<dbReference type="InterPro" id="IPR008332">
    <property type="entry name" value="MethylG_MeTrfase_N"/>
</dbReference>
<dbReference type="AlphaFoldDB" id="A0A1A2EZT5"/>
<keyword evidence="7 9" id="KW-0234">DNA repair</keyword>
<feature type="domain" description="Methylated-DNA-[protein]-cysteine S-methyltransferase DNA binding" evidence="10">
    <location>
        <begin position="75"/>
        <end position="154"/>
    </location>
</feature>
<dbReference type="Proteomes" id="UP000093985">
    <property type="component" value="Unassembled WGS sequence"/>
</dbReference>
<dbReference type="SUPFAM" id="SSF46767">
    <property type="entry name" value="Methylated DNA-protein cysteine methyltransferase, C-terminal domain"/>
    <property type="match status" value="1"/>
</dbReference>
<comment type="caution">
    <text evidence="12">The sequence shown here is derived from an EMBL/GenBank/DDBJ whole genome shotgun (WGS) entry which is preliminary data.</text>
</comment>
<dbReference type="GO" id="GO:0003908">
    <property type="term" value="F:methylated-DNA-[protein]-cysteine S-methyltransferase activity"/>
    <property type="evidence" value="ECO:0007669"/>
    <property type="project" value="UniProtKB-UniRule"/>
</dbReference>
<keyword evidence="6 9" id="KW-0227">DNA damage</keyword>
<dbReference type="PANTHER" id="PTHR10815:SF5">
    <property type="entry name" value="METHYLATED-DNA--PROTEIN-CYSTEINE METHYLTRANSFERASE"/>
    <property type="match status" value="1"/>
</dbReference>
<feature type="active site" description="Nucleophile; methyl group acceptor" evidence="9">
    <location>
        <position position="126"/>
    </location>
</feature>
<dbReference type="EMBL" id="LZIN01000005">
    <property type="protein sequence ID" value="OBG10587.1"/>
    <property type="molecule type" value="Genomic_DNA"/>
</dbReference>
<dbReference type="CDD" id="cd06445">
    <property type="entry name" value="ATase"/>
    <property type="match status" value="1"/>
</dbReference>
<dbReference type="SUPFAM" id="SSF53155">
    <property type="entry name" value="Methylated DNA-protein cysteine methyltransferase domain"/>
    <property type="match status" value="1"/>
</dbReference>
<dbReference type="Gene3D" id="3.30.160.70">
    <property type="entry name" value="Methylated DNA-protein cysteine methyltransferase domain"/>
    <property type="match status" value="1"/>
</dbReference>
<evidence type="ECO:0000259" key="10">
    <source>
        <dbReference type="Pfam" id="PF01035"/>
    </source>
</evidence>
<evidence type="ECO:0000256" key="7">
    <source>
        <dbReference type="ARBA" id="ARBA00023204"/>
    </source>
</evidence>
<evidence type="ECO:0000256" key="9">
    <source>
        <dbReference type="HAMAP-Rule" id="MF_00772"/>
    </source>
</evidence>
<name>A0A1A2EZT5_MYCSD</name>
<comment type="function">
    <text evidence="9">Involved in the cellular defense against the biological effects of O6-methylguanine (O6-MeG) and O4-methylthymine (O4-MeT) in DNA. Repairs the methylated nucleobase in DNA by stoichiometrically transferring the methyl group to a cysteine residue in the enzyme. This is a suicide reaction: the enzyme is irreversibly inactivated.</text>
</comment>
<comment type="catalytic activity">
    <reaction evidence="8 9">
        <text>a 6-O-methyl-2'-deoxyguanosine in DNA + L-cysteinyl-[protein] = S-methyl-L-cysteinyl-[protein] + a 2'-deoxyguanosine in DNA</text>
        <dbReference type="Rhea" id="RHEA:24000"/>
        <dbReference type="Rhea" id="RHEA-COMP:10131"/>
        <dbReference type="Rhea" id="RHEA-COMP:10132"/>
        <dbReference type="Rhea" id="RHEA-COMP:11367"/>
        <dbReference type="Rhea" id="RHEA-COMP:11368"/>
        <dbReference type="ChEBI" id="CHEBI:29950"/>
        <dbReference type="ChEBI" id="CHEBI:82612"/>
        <dbReference type="ChEBI" id="CHEBI:85445"/>
        <dbReference type="ChEBI" id="CHEBI:85448"/>
        <dbReference type="EC" id="2.1.1.63"/>
    </reaction>
</comment>
<dbReference type="InterPro" id="IPR023546">
    <property type="entry name" value="MGMT"/>
</dbReference>
<evidence type="ECO:0000256" key="5">
    <source>
        <dbReference type="ARBA" id="ARBA00022679"/>
    </source>
</evidence>
<sequence length="163" mass="17774">MTCQRTIDSPIGPLTLAGEDGKLSHLLMLDHSHAPDRTGWRHDEAAFPEVVEQLAAYFAGDLTEFDLAYQMAGTEFQRRVWTALLTIPYGQTRSYGQLAMQIGAPTASRAVGLANGRNPISIIVPCHRVIGSNGSLTGYGGGVDRKRALLDLERQHSHATLFD</sequence>
<organism evidence="12 13">
    <name type="scientific">Mycolicibacter sinensis (strain JDM601)</name>
    <name type="common">Mycobacterium sinense</name>
    <dbReference type="NCBI Taxonomy" id="875328"/>
    <lineage>
        <taxon>Bacteria</taxon>
        <taxon>Bacillati</taxon>
        <taxon>Actinomycetota</taxon>
        <taxon>Actinomycetes</taxon>
        <taxon>Mycobacteriales</taxon>
        <taxon>Mycobacteriaceae</taxon>
        <taxon>Mycolicibacter</taxon>
    </lineage>
</organism>
<dbReference type="InterPro" id="IPR036631">
    <property type="entry name" value="MGMT_N_sf"/>
</dbReference>
<evidence type="ECO:0000313" key="13">
    <source>
        <dbReference type="Proteomes" id="UP000093985"/>
    </source>
</evidence>
<dbReference type="GO" id="GO:0032259">
    <property type="term" value="P:methylation"/>
    <property type="evidence" value="ECO:0007669"/>
    <property type="project" value="UniProtKB-KW"/>
</dbReference>
<evidence type="ECO:0000256" key="1">
    <source>
        <dbReference type="ARBA" id="ARBA00001286"/>
    </source>
</evidence>
<dbReference type="InterPro" id="IPR014048">
    <property type="entry name" value="MethylDNA_cys_MeTrfase_DNA-bd"/>
</dbReference>
<protein>
    <recommendedName>
        <fullName evidence="9">Methylated-DNA--protein-cysteine methyltransferase</fullName>
        <ecNumber evidence="9">2.1.1.63</ecNumber>
    </recommendedName>
    <alternativeName>
        <fullName evidence="9">6-O-methylguanine-DNA methyltransferase</fullName>
        <shortName evidence="9">MGMT</shortName>
    </alternativeName>
    <alternativeName>
        <fullName evidence="9">O-6-methylguanine-DNA-alkyltransferase</fullName>
    </alternativeName>
</protein>
<evidence type="ECO:0000256" key="6">
    <source>
        <dbReference type="ARBA" id="ARBA00022763"/>
    </source>
</evidence>
<dbReference type="RefSeq" id="WP_064853424.1">
    <property type="nucleotide sequence ID" value="NZ_LZIM01000062.1"/>
</dbReference>
<proteinExistence type="inferred from homology"/>
<evidence type="ECO:0000256" key="4">
    <source>
        <dbReference type="ARBA" id="ARBA00022603"/>
    </source>
</evidence>
<dbReference type="OrthoDB" id="9802228at2"/>
<dbReference type="NCBIfam" id="TIGR00589">
    <property type="entry name" value="ogt"/>
    <property type="match status" value="1"/>
</dbReference>
<evidence type="ECO:0000256" key="8">
    <source>
        <dbReference type="ARBA" id="ARBA00049348"/>
    </source>
</evidence>
<dbReference type="InterPro" id="IPR036388">
    <property type="entry name" value="WH-like_DNA-bd_sf"/>
</dbReference>
<comment type="subcellular location">
    <subcellularLocation>
        <location evidence="9">Cytoplasm</location>
    </subcellularLocation>
</comment>
<gene>
    <name evidence="12" type="ORF">A5771_20835</name>
</gene>
<evidence type="ECO:0000256" key="3">
    <source>
        <dbReference type="ARBA" id="ARBA00022490"/>
    </source>
</evidence>